<dbReference type="InterPro" id="IPR033126">
    <property type="entry name" value="Glyco_hydro_9_Asp/Glu_AS"/>
</dbReference>
<keyword evidence="7 8" id="KW-0624">Polysaccharide degradation</keyword>
<evidence type="ECO:0000313" key="13">
    <source>
        <dbReference type="Proteomes" id="UP000007797"/>
    </source>
</evidence>
<keyword evidence="9" id="KW-0732">Signal</keyword>
<accession>F4Q7G1</accession>
<evidence type="ECO:0000256" key="10">
    <source>
        <dbReference type="SAM" id="MobiDB-lite"/>
    </source>
</evidence>
<dbReference type="KEGG" id="dfa:DFA_09374"/>
<dbReference type="Gene3D" id="1.50.10.10">
    <property type="match status" value="1"/>
</dbReference>
<evidence type="ECO:0000313" key="12">
    <source>
        <dbReference type="EMBL" id="EGG16343.1"/>
    </source>
</evidence>
<evidence type="ECO:0000256" key="1">
    <source>
        <dbReference type="ARBA" id="ARBA00000966"/>
    </source>
</evidence>
<comment type="catalytic activity">
    <reaction evidence="1 9">
        <text>Endohydrolysis of (1-&gt;4)-beta-D-glucosidic linkages in cellulose, lichenin and cereal beta-D-glucans.</text>
        <dbReference type="EC" id="3.2.1.4"/>
    </reaction>
</comment>
<dbReference type="InterPro" id="IPR012341">
    <property type="entry name" value="6hp_glycosidase-like_sf"/>
</dbReference>
<feature type="signal peptide" evidence="9">
    <location>
        <begin position="1"/>
        <end position="21"/>
    </location>
</feature>
<feature type="active site" evidence="8">
    <location>
        <position position="421"/>
    </location>
</feature>
<feature type="region of interest" description="Disordered" evidence="10">
    <location>
        <begin position="450"/>
        <end position="541"/>
    </location>
</feature>
<dbReference type="GO" id="GO:0008810">
    <property type="term" value="F:cellulase activity"/>
    <property type="evidence" value="ECO:0007669"/>
    <property type="project" value="UniProtKB-EC"/>
</dbReference>
<proteinExistence type="inferred from homology"/>
<organism evidence="12 13">
    <name type="scientific">Cavenderia fasciculata</name>
    <name type="common">Slime mold</name>
    <name type="synonym">Dictyostelium fasciculatum</name>
    <dbReference type="NCBI Taxonomy" id="261658"/>
    <lineage>
        <taxon>Eukaryota</taxon>
        <taxon>Amoebozoa</taxon>
        <taxon>Evosea</taxon>
        <taxon>Eumycetozoa</taxon>
        <taxon>Dictyostelia</taxon>
        <taxon>Acytosteliales</taxon>
        <taxon>Cavenderiaceae</taxon>
        <taxon>Cavenderia</taxon>
    </lineage>
</organism>
<evidence type="ECO:0000256" key="4">
    <source>
        <dbReference type="ARBA" id="ARBA00023001"/>
    </source>
</evidence>
<dbReference type="EC" id="3.2.1.4" evidence="9"/>
<dbReference type="PANTHER" id="PTHR22298">
    <property type="entry name" value="ENDO-1,4-BETA-GLUCANASE"/>
    <property type="match status" value="1"/>
</dbReference>
<protein>
    <recommendedName>
        <fullName evidence="9">Endoglucanase</fullName>
        <ecNumber evidence="9">3.2.1.4</ecNumber>
    </recommendedName>
</protein>
<dbReference type="GeneID" id="14868326"/>
<evidence type="ECO:0000256" key="3">
    <source>
        <dbReference type="ARBA" id="ARBA00022801"/>
    </source>
</evidence>
<sequence>MYFKNVLIFMTLLVTLSQSQSTIDYCQLLSNSLKFYKAQRAGSLPDNDIPWRNNSVLQDGQDVGINLSGGYFDAGDYIKLAFPMAFTMTTLAWTYIDNEDKIKTTCQLQSSYLSVLKQGTDWLIAAHPSDNVFYTQVSDDGEHNVWNNPWEIDQAARKSYKITTAAPGTDMAMEAAAALAATSIVYKSIDPTYSATCLAHAKSLYNFGKTYKGKYSDSLPERKLYPSSGYDDEMVWASAWMYIATAEQTYATDATANFNAYLKSKSFTDLWSAVYSWDSKYAPAAVLMYKKVTNLGLDYTNIINQITQTYTTASKQSNGIISNSGWKWGNNRYAMGGAFLMSMIGGTAANAFAEQQLTSVLGKSSTNSVSFMIGYNNGPVNPHHRSSHKPTGKDINTPVNNVNLLVGGLVGGPSLEGSWVDSRTNYENNEPALDYNAGFTGLLARFVSQPSASTTTSTPTSTTSSTTTNTPTGTTSSTTTNTPTSTTSSTTTNTPTSTTSSTTTNTPTSTTSSTLTTSTSSTASSTTTDGEEDSSQLGSSSTVSVNLFVSLLVLLVPTFLLI</sequence>
<dbReference type="SUPFAM" id="SSF48208">
    <property type="entry name" value="Six-hairpin glycosidases"/>
    <property type="match status" value="1"/>
</dbReference>
<reference evidence="13" key="1">
    <citation type="journal article" date="2011" name="Genome Res.">
        <title>Phylogeny-wide analysis of social amoeba genomes highlights ancient origins for complex intercellular communication.</title>
        <authorList>
            <person name="Heidel A.J."/>
            <person name="Lawal H.M."/>
            <person name="Felder M."/>
            <person name="Schilde C."/>
            <person name="Helps N.R."/>
            <person name="Tunggal B."/>
            <person name="Rivero F."/>
            <person name="John U."/>
            <person name="Schleicher M."/>
            <person name="Eichinger L."/>
            <person name="Platzer M."/>
            <person name="Noegel A.A."/>
            <person name="Schaap P."/>
            <person name="Gloeckner G."/>
        </authorList>
    </citation>
    <scope>NUCLEOTIDE SEQUENCE [LARGE SCALE GENOMIC DNA]</scope>
    <source>
        <strain evidence="13">SH3</strain>
    </source>
</reference>
<evidence type="ECO:0000256" key="7">
    <source>
        <dbReference type="ARBA" id="ARBA00023326"/>
    </source>
</evidence>
<feature type="compositionally biased region" description="Low complexity" evidence="10">
    <location>
        <begin position="450"/>
        <end position="528"/>
    </location>
</feature>
<dbReference type="AlphaFoldDB" id="F4Q7G1"/>
<evidence type="ECO:0000256" key="8">
    <source>
        <dbReference type="PROSITE-ProRule" id="PRU10060"/>
    </source>
</evidence>
<keyword evidence="13" id="KW-1185">Reference proteome</keyword>
<dbReference type="InterPro" id="IPR008928">
    <property type="entry name" value="6-hairpin_glycosidase_sf"/>
</dbReference>
<keyword evidence="6 8" id="KW-0326">Glycosidase</keyword>
<evidence type="ECO:0000256" key="2">
    <source>
        <dbReference type="ARBA" id="ARBA00007072"/>
    </source>
</evidence>
<keyword evidence="4 9" id="KW-0136">Cellulose degradation</keyword>
<dbReference type="PROSITE" id="PS00698">
    <property type="entry name" value="GH9_3"/>
    <property type="match status" value="1"/>
</dbReference>
<feature type="active site" evidence="8">
    <location>
        <position position="430"/>
    </location>
</feature>
<feature type="domain" description="Glycoside hydrolase family 9" evidence="11">
    <location>
        <begin position="25"/>
        <end position="443"/>
    </location>
</feature>
<keyword evidence="5 8" id="KW-0119">Carbohydrate metabolism</keyword>
<dbReference type="InterPro" id="IPR001701">
    <property type="entry name" value="Glyco_hydro_9"/>
</dbReference>
<dbReference type="OMA" id="TINCGNI"/>
<dbReference type="OrthoDB" id="10257085at2759"/>
<comment type="similarity">
    <text evidence="2 8 9">Belongs to the glycosyl hydrolase 9 (cellulase E) family.</text>
</comment>
<evidence type="ECO:0000256" key="6">
    <source>
        <dbReference type="ARBA" id="ARBA00023295"/>
    </source>
</evidence>
<evidence type="ECO:0000256" key="9">
    <source>
        <dbReference type="RuleBase" id="RU361166"/>
    </source>
</evidence>
<feature type="region of interest" description="Disordered" evidence="10">
    <location>
        <begin position="379"/>
        <end position="398"/>
    </location>
</feature>
<dbReference type="RefSeq" id="XP_004354727.1">
    <property type="nucleotide sequence ID" value="XM_004354675.1"/>
</dbReference>
<gene>
    <name evidence="12" type="ORF">DFA_09374</name>
</gene>
<evidence type="ECO:0000259" key="11">
    <source>
        <dbReference type="Pfam" id="PF00759"/>
    </source>
</evidence>
<feature type="chain" id="PRO_5005129519" description="Endoglucanase" evidence="9">
    <location>
        <begin position="22"/>
        <end position="562"/>
    </location>
</feature>
<keyword evidence="3 8" id="KW-0378">Hydrolase</keyword>
<dbReference type="EMBL" id="GL883024">
    <property type="protein sequence ID" value="EGG16343.1"/>
    <property type="molecule type" value="Genomic_DNA"/>
</dbReference>
<evidence type="ECO:0000256" key="5">
    <source>
        <dbReference type="ARBA" id="ARBA00023277"/>
    </source>
</evidence>
<name>F4Q7G1_CACFS</name>
<dbReference type="Pfam" id="PF00759">
    <property type="entry name" value="Glyco_hydro_9"/>
    <property type="match status" value="1"/>
</dbReference>
<dbReference type="Proteomes" id="UP000007797">
    <property type="component" value="Unassembled WGS sequence"/>
</dbReference>
<dbReference type="STRING" id="1054147.F4Q7G1"/>
<dbReference type="GO" id="GO:0030245">
    <property type="term" value="P:cellulose catabolic process"/>
    <property type="evidence" value="ECO:0007669"/>
    <property type="project" value="UniProtKB-KW"/>
</dbReference>